<comment type="function">
    <text evidence="2">Hydrolyzes RNA 2',3'-cyclic phosphodiester to an RNA 2'-phosphomonoester.</text>
</comment>
<sequence>MARHFFALWPDAAAAAALAALARELAEQSGGKPVPREKIHLTLAFLGEIDPEAVERARGVAGAIRATAFEVRLDRTGSFRGARVGWAGCESPAPGLIDLAAQLGQALKDAGFVLEERPFAPHVTLARRIRSAVARTPIAPIPWRASALALVRSEAGRYETIGSWETR</sequence>
<evidence type="ECO:0000313" key="3">
    <source>
        <dbReference type="EMBL" id="QJR13081.1"/>
    </source>
</evidence>
<dbReference type="Proteomes" id="UP000501534">
    <property type="component" value="Chromosome"/>
</dbReference>
<dbReference type="Pfam" id="PF13563">
    <property type="entry name" value="2_5_RNA_ligase2"/>
    <property type="match status" value="1"/>
</dbReference>
<dbReference type="PANTHER" id="PTHR35561:SF1">
    <property type="entry name" value="RNA 2',3'-CYCLIC PHOSPHODIESTERASE"/>
    <property type="match status" value="1"/>
</dbReference>
<feature type="active site" description="Proton donor" evidence="2">
    <location>
        <position position="40"/>
    </location>
</feature>
<feature type="short sequence motif" description="HXTX 2" evidence="2">
    <location>
        <begin position="122"/>
        <end position="125"/>
    </location>
</feature>
<dbReference type="EC" id="3.1.4.58" evidence="2"/>
<keyword evidence="4" id="KW-1185">Reference proteome</keyword>
<reference evidence="3 4" key="1">
    <citation type="submission" date="2020-04" db="EMBL/GenBank/DDBJ databases">
        <title>Usitatibacter rugosus gen. nov., sp. nov. and Usitatibacter palustris sp. nov., novel members of Usitatibacteraceae fam. nov. within the order Nitrosomonadales isolated from soil.</title>
        <authorList>
            <person name="Huber K.J."/>
            <person name="Neumann-Schaal M."/>
            <person name="Geppert A."/>
            <person name="Luckner M."/>
            <person name="Wanner G."/>
            <person name="Overmann J."/>
        </authorList>
    </citation>
    <scope>NUCLEOTIDE SEQUENCE [LARGE SCALE GENOMIC DNA]</scope>
    <source>
        <strain evidence="3 4">0125_3</strain>
    </source>
</reference>
<feature type="active site" description="Proton acceptor" evidence="2">
    <location>
        <position position="122"/>
    </location>
</feature>
<dbReference type="InterPro" id="IPR004175">
    <property type="entry name" value="RNA_CPDase"/>
</dbReference>
<organism evidence="3 4">
    <name type="scientific">Usitatibacter rugosus</name>
    <dbReference type="NCBI Taxonomy" id="2732067"/>
    <lineage>
        <taxon>Bacteria</taxon>
        <taxon>Pseudomonadati</taxon>
        <taxon>Pseudomonadota</taxon>
        <taxon>Betaproteobacteria</taxon>
        <taxon>Nitrosomonadales</taxon>
        <taxon>Usitatibacteraceae</taxon>
        <taxon>Usitatibacter</taxon>
    </lineage>
</organism>
<dbReference type="NCBIfam" id="TIGR02258">
    <property type="entry name" value="2_5_ligase"/>
    <property type="match status" value="1"/>
</dbReference>
<gene>
    <name evidence="3" type="primary">thpR</name>
    <name evidence="3" type="ORF">DSM104443_04175</name>
</gene>
<comment type="catalytic activity">
    <reaction evidence="2">
        <text>a 3'-end 2',3'-cyclophospho-ribonucleotide-RNA + H2O = a 3'-end 2'-phospho-ribonucleotide-RNA + H(+)</text>
        <dbReference type="Rhea" id="RHEA:11828"/>
        <dbReference type="Rhea" id="RHEA-COMP:10464"/>
        <dbReference type="Rhea" id="RHEA-COMP:17353"/>
        <dbReference type="ChEBI" id="CHEBI:15377"/>
        <dbReference type="ChEBI" id="CHEBI:15378"/>
        <dbReference type="ChEBI" id="CHEBI:83064"/>
        <dbReference type="ChEBI" id="CHEBI:173113"/>
        <dbReference type="EC" id="3.1.4.58"/>
    </reaction>
</comment>
<accession>A0A6M4H0Q8</accession>
<keyword evidence="1 2" id="KW-0378">Hydrolase</keyword>
<proteinExistence type="inferred from homology"/>
<dbReference type="Gene3D" id="3.90.1140.10">
    <property type="entry name" value="Cyclic phosphodiesterase"/>
    <property type="match status" value="1"/>
</dbReference>
<dbReference type="SUPFAM" id="SSF55144">
    <property type="entry name" value="LigT-like"/>
    <property type="match status" value="1"/>
</dbReference>
<evidence type="ECO:0000256" key="1">
    <source>
        <dbReference type="ARBA" id="ARBA00022801"/>
    </source>
</evidence>
<evidence type="ECO:0000313" key="4">
    <source>
        <dbReference type="Proteomes" id="UP000501534"/>
    </source>
</evidence>
<dbReference type="KEGG" id="uru:DSM104443_04175"/>
<evidence type="ECO:0000256" key="2">
    <source>
        <dbReference type="HAMAP-Rule" id="MF_01940"/>
    </source>
</evidence>
<protein>
    <recommendedName>
        <fullName evidence="2">RNA 2',3'-cyclic phosphodiesterase</fullName>
        <shortName evidence="2">RNA 2',3'-CPDase</shortName>
        <ecNumber evidence="2">3.1.4.58</ecNumber>
    </recommendedName>
</protein>
<dbReference type="AlphaFoldDB" id="A0A6M4H0Q8"/>
<comment type="similarity">
    <text evidence="2">Belongs to the 2H phosphoesterase superfamily. ThpR family.</text>
</comment>
<feature type="short sequence motif" description="HXTX 1" evidence="2">
    <location>
        <begin position="40"/>
        <end position="43"/>
    </location>
</feature>
<name>A0A6M4H0Q8_9PROT</name>
<dbReference type="HAMAP" id="MF_01940">
    <property type="entry name" value="RNA_CPDase"/>
    <property type="match status" value="1"/>
</dbReference>
<dbReference type="GO" id="GO:0004113">
    <property type="term" value="F:2',3'-cyclic-nucleotide 3'-phosphodiesterase activity"/>
    <property type="evidence" value="ECO:0007669"/>
    <property type="project" value="InterPro"/>
</dbReference>
<dbReference type="PANTHER" id="PTHR35561">
    <property type="entry name" value="RNA 2',3'-CYCLIC PHOSPHODIESTERASE"/>
    <property type="match status" value="1"/>
</dbReference>
<dbReference type="InterPro" id="IPR009097">
    <property type="entry name" value="Cyclic_Pdiesterase"/>
</dbReference>
<dbReference type="RefSeq" id="WP_171095847.1">
    <property type="nucleotide sequence ID" value="NZ_CP053069.1"/>
</dbReference>
<dbReference type="GO" id="GO:0008664">
    <property type="term" value="F:RNA 2',3'-cyclic 3'-phosphodiesterase activity"/>
    <property type="evidence" value="ECO:0007669"/>
    <property type="project" value="UniProtKB-EC"/>
</dbReference>
<dbReference type="EMBL" id="CP053069">
    <property type="protein sequence ID" value="QJR13081.1"/>
    <property type="molecule type" value="Genomic_DNA"/>
</dbReference>